<feature type="domain" description="Beta-lactamase-like ARB-00930-like C-terminal" evidence="1">
    <location>
        <begin position="53"/>
        <end position="95"/>
    </location>
</feature>
<organism evidence="2 3">
    <name type="scientific">Monosporascus ibericus</name>
    <dbReference type="NCBI Taxonomy" id="155417"/>
    <lineage>
        <taxon>Eukaryota</taxon>
        <taxon>Fungi</taxon>
        <taxon>Dikarya</taxon>
        <taxon>Ascomycota</taxon>
        <taxon>Pezizomycotina</taxon>
        <taxon>Sordariomycetes</taxon>
        <taxon>Xylariomycetidae</taxon>
        <taxon>Xylariales</taxon>
        <taxon>Xylariales incertae sedis</taxon>
        <taxon>Monosporascus</taxon>
    </lineage>
</organism>
<dbReference type="STRING" id="155417.A0A4Q4T203"/>
<evidence type="ECO:0000313" key="2">
    <source>
        <dbReference type="EMBL" id="RYO94796.1"/>
    </source>
</evidence>
<name>A0A4Q4T203_9PEZI</name>
<dbReference type="OrthoDB" id="10250282at2759"/>
<dbReference type="EMBL" id="QJNU01000561">
    <property type="protein sequence ID" value="RYO94796.1"/>
    <property type="molecule type" value="Genomic_DNA"/>
</dbReference>
<dbReference type="Proteomes" id="UP000293360">
    <property type="component" value="Unassembled WGS sequence"/>
</dbReference>
<dbReference type="InterPro" id="IPR058664">
    <property type="entry name" value="ARB_00930-like_C"/>
</dbReference>
<comment type="caution">
    <text evidence="2">The sequence shown here is derived from an EMBL/GenBank/DDBJ whole genome shotgun (WGS) entry which is preliminary data.</text>
</comment>
<protein>
    <recommendedName>
        <fullName evidence="1">Beta-lactamase-like ARB-00930-like C-terminal domain-containing protein</fullName>
    </recommendedName>
</protein>
<evidence type="ECO:0000259" key="1">
    <source>
        <dbReference type="Pfam" id="PF26335"/>
    </source>
</evidence>
<dbReference type="AlphaFoldDB" id="A0A4Q4T203"/>
<gene>
    <name evidence="2" type="ORF">DL764_007774</name>
</gene>
<sequence>MVEQDIINYQIGITTLPAGGWPGNANWAMADKIGAILLPAIEQAAREQTGVMQGLGVQNWISIGTDMFSVMMIFTMPGVNVRNPSIRIYPAGLEARN</sequence>
<keyword evidence="3" id="KW-1185">Reference proteome</keyword>
<evidence type="ECO:0000313" key="3">
    <source>
        <dbReference type="Proteomes" id="UP000293360"/>
    </source>
</evidence>
<proteinExistence type="predicted"/>
<accession>A0A4Q4T203</accession>
<dbReference type="Pfam" id="PF26335">
    <property type="entry name" value="ARB_00930_C"/>
    <property type="match status" value="1"/>
</dbReference>
<reference evidence="2 3" key="1">
    <citation type="submission" date="2018-06" db="EMBL/GenBank/DDBJ databases">
        <title>Complete Genomes of Monosporascus.</title>
        <authorList>
            <person name="Robinson A.J."/>
            <person name="Natvig D.O."/>
        </authorList>
    </citation>
    <scope>NUCLEOTIDE SEQUENCE [LARGE SCALE GENOMIC DNA]</scope>
    <source>
        <strain evidence="2 3">CBS 110550</strain>
    </source>
</reference>